<reference evidence="4" key="1">
    <citation type="journal article" date="2019" name="Int. J. Syst. Evol. Microbiol.">
        <title>The Global Catalogue of Microorganisms (GCM) 10K type strain sequencing project: providing services to taxonomists for standard genome sequencing and annotation.</title>
        <authorList>
            <consortium name="The Broad Institute Genomics Platform"/>
            <consortium name="The Broad Institute Genome Sequencing Center for Infectious Disease"/>
            <person name="Wu L."/>
            <person name="Ma J."/>
        </authorList>
    </citation>
    <scope>NUCLEOTIDE SEQUENCE [LARGE SCALE GENOMIC DNA]</scope>
    <source>
        <strain evidence="4">JCM 17986</strain>
    </source>
</reference>
<keyword evidence="4" id="KW-1185">Reference proteome</keyword>
<dbReference type="PANTHER" id="PTHR43462">
    <property type="entry name" value="ALANYL-TRNA EDITING PROTEIN"/>
    <property type="match status" value="1"/>
</dbReference>
<organism evidence="3 4">
    <name type="scientific">Yinghuangia aomiensis</name>
    <dbReference type="NCBI Taxonomy" id="676205"/>
    <lineage>
        <taxon>Bacteria</taxon>
        <taxon>Bacillati</taxon>
        <taxon>Actinomycetota</taxon>
        <taxon>Actinomycetes</taxon>
        <taxon>Kitasatosporales</taxon>
        <taxon>Streptomycetaceae</taxon>
        <taxon>Yinghuangia</taxon>
    </lineage>
</organism>
<dbReference type="SUPFAM" id="SSF55186">
    <property type="entry name" value="ThrRS/AlaRS common domain"/>
    <property type="match status" value="1"/>
</dbReference>
<accession>A0ABP9HTD3</accession>
<dbReference type="Gene3D" id="3.30.980.10">
    <property type="entry name" value="Threonyl-trna Synthetase, Chain A, domain 2"/>
    <property type="match status" value="1"/>
</dbReference>
<dbReference type="RefSeq" id="WP_345678086.1">
    <property type="nucleotide sequence ID" value="NZ_BAABHS010000019.1"/>
</dbReference>
<evidence type="ECO:0000256" key="2">
    <source>
        <dbReference type="ARBA" id="ARBA00022833"/>
    </source>
</evidence>
<dbReference type="PANTHER" id="PTHR43462:SF1">
    <property type="entry name" value="ALANYL-TRNA EDITING PROTEIN AARSD1"/>
    <property type="match status" value="1"/>
</dbReference>
<dbReference type="InterPro" id="IPR051335">
    <property type="entry name" value="Alanyl-tRNA_Editing_Enzymes"/>
</dbReference>
<name>A0ABP9HTD3_9ACTN</name>
<evidence type="ECO:0008006" key="5">
    <source>
        <dbReference type="Google" id="ProtNLM"/>
    </source>
</evidence>
<protein>
    <recommendedName>
        <fullName evidence="5">Alanyl-tRNA synthetase</fullName>
    </recommendedName>
</protein>
<evidence type="ECO:0000313" key="4">
    <source>
        <dbReference type="Proteomes" id="UP001500466"/>
    </source>
</evidence>
<keyword evidence="2" id="KW-0862">Zinc</keyword>
<evidence type="ECO:0000313" key="3">
    <source>
        <dbReference type="EMBL" id="GAA4977759.1"/>
    </source>
</evidence>
<proteinExistence type="predicted"/>
<keyword evidence="1" id="KW-0479">Metal-binding</keyword>
<dbReference type="InterPro" id="IPR018163">
    <property type="entry name" value="Thr/Ala-tRNA-synth_IIc_edit"/>
</dbReference>
<comment type="caution">
    <text evidence="3">The sequence shown here is derived from an EMBL/GenBank/DDBJ whole genome shotgun (WGS) entry which is preliminary data.</text>
</comment>
<evidence type="ECO:0000256" key="1">
    <source>
        <dbReference type="ARBA" id="ARBA00022723"/>
    </source>
</evidence>
<gene>
    <name evidence="3" type="ORF">GCM10023205_51820</name>
</gene>
<dbReference type="EMBL" id="BAABHS010000019">
    <property type="protein sequence ID" value="GAA4977759.1"/>
    <property type="molecule type" value="Genomic_DNA"/>
</dbReference>
<dbReference type="Proteomes" id="UP001500466">
    <property type="component" value="Unassembled WGS sequence"/>
</dbReference>
<sequence>MPLPTTSTIVGYPAGDVAGKSPVLAVRVLPDGRWAVVVAETPFHPLDHTWPDQPADTGTLTVAGHELPVVDCQTGGVGPDGAFAVAAGIPVRRGDEAWAWLVLHIVDAVDGLAPEALVGEEAVLAVDADRRAGLSAAHTACHLMAFALNEALAARWRKPGVRTDALGRPDFDNLAMDASRILDRASRDDYRIGKSLRKKGFTPDDLAADLPAIRDRVNATLAGWLATGAPVRIEVPDPALTARRVWHCALPEGDAHIACGGSHVRSLAELASVSVELDLSEDGTEFAVRTAVVPAG</sequence>